<feature type="transmembrane region" description="Helical" evidence="6">
    <location>
        <begin position="331"/>
        <end position="352"/>
    </location>
</feature>
<dbReference type="PANTHER" id="PTHR23518">
    <property type="entry name" value="C-METHYLTRANSFERASE"/>
    <property type="match status" value="1"/>
</dbReference>
<feature type="transmembrane region" description="Helical" evidence="6">
    <location>
        <begin position="160"/>
        <end position="180"/>
    </location>
</feature>
<dbReference type="RefSeq" id="WP_246167582.1">
    <property type="nucleotide sequence ID" value="NZ_BAAALV010000007.1"/>
</dbReference>
<dbReference type="InterPro" id="IPR036259">
    <property type="entry name" value="MFS_trans_sf"/>
</dbReference>
<evidence type="ECO:0000313" key="8">
    <source>
        <dbReference type="EMBL" id="GAA1921574.1"/>
    </source>
</evidence>
<feature type="region of interest" description="Disordered" evidence="5">
    <location>
        <begin position="215"/>
        <end position="257"/>
    </location>
</feature>
<comment type="caution">
    <text evidence="8">The sequence shown here is derived from an EMBL/GenBank/DDBJ whole genome shotgun (WGS) entry which is preliminary data.</text>
</comment>
<keyword evidence="2 6" id="KW-0812">Transmembrane</keyword>
<feature type="transmembrane region" description="Helical" evidence="6">
    <location>
        <begin position="392"/>
        <end position="413"/>
    </location>
</feature>
<evidence type="ECO:0000256" key="5">
    <source>
        <dbReference type="SAM" id="MobiDB-lite"/>
    </source>
</evidence>
<dbReference type="Pfam" id="PF07690">
    <property type="entry name" value="MFS_1"/>
    <property type="match status" value="2"/>
</dbReference>
<dbReference type="SUPFAM" id="SSF103473">
    <property type="entry name" value="MFS general substrate transporter"/>
    <property type="match status" value="1"/>
</dbReference>
<feature type="transmembrane region" description="Helical" evidence="6">
    <location>
        <begin position="21"/>
        <end position="39"/>
    </location>
</feature>
<protein>
    <submittedName>
        <fullName evidence="8">MFS transporter</fullName>
    </submittedName>
</protein>
<feature type="transmembrane region" description="Helical" evidence="6">
    <location>
        <begin position="358"/>
        <end position="380"/>
    </location>
</feature>
<feature type="transmembrane region" description="Helical" evidence="6">
    <location>
        <begin position="186"/>
        <end position="206"/>
    </location>
</feature>
<reference evidence="9" key="1">
    <citation type="journal article" date="2019" name="Int. J. Syst. Evol. Microbiol.">
        <title>The Global Catalogue of Microorganisms (GCM) 10K type strain sequencing project: providing services to taxonomists for standard genome sequencing and annotation.</title>
        <authorList>
            <consortium name="The Broad Institute Genomics Platform"/>
            <consortium name="The Broad Institute Genome Sequencing Center for Infectious Disease"/>
            <person name="Wu L."/>
            <person name="Ma J."/>
        </authorList>
    </citation>
    <scope>NUCLEOTIDE SEQUENCE [LARGE SCALE GENOMIC DNA]</scope>
    <source>
        <strain evidence="9">JCM 13316</strain>
    </source>
</reference>
<dbReference type="EMBL" id="BAAALV010000007">
    <property type="protein sequence ID" value="GAA1921574.1"/>
    <property type="molecule type" value="Genomic_DNA"/>
</dbReference>
<evidence type="ECO:0000256" key="6">
    <source>
        <dbReference type="SAM" id="Phobius"/>
    </source>
</evidence>
<feature type="domain" description="Major facilitator superfamily (MFS) profile" evidence="7">
    <location>
        <begin position="28"/>
        <end position="442"/>
    </location>
</feature>
<dbReference type="PANTHER" id="PTHR23518:SF2">
    <property type="entry name" value="MAJOR FACILITATOR SUPERFAMILY TRANSPORTER"/>
    <property type="match status" value="1"/>
</dbReference>
<evidence type="ECO:0000256" key="3">
    <source>
        <dbReference type="ARBA" id="ARBA00022989"/>
    </source>
</evidence>
<feature type="transmembrane region" description="Helical" evidence="6">
    <location>
        <begin position="299"/>
        <end position="319"/>
    </location>
</feature>
<name>A0ABP5ASS4_9MICC</name>
<evidence type="ECO:0000313" key="9">
    <source>
        <dbReference type="Proteomes" id="UP001500784"/>
    </source>
</evidence>
<evidence type="ECO:0000256" key="1">
    <source>
        <dbReference type="ARBA" id="ARBA00004651"/>
    </source>
</evidence>
<feature type="transmembrane region" description="Helical" evidence="6">
    <location>
        <begin position="265"/>
        <end position="287"/>
    </location>
</feature>
<evidence type="ECO:0000256" key="2">
    <source>
        <dbReference type="ARBA" id="ARBA00022692"/>
    </source>
</evidence>
<dbReference type="Gene3D" id="1.20.1250.20">
    <property type="entry name" value="MFS general substrate transporter like domains"/>
    <property type="match status" value="2"/>
</dbReference>
<gene>
    <name evidence="8" type="ORF">GCM10009688_28250</name>
</gene>
<feature type="compositionally biased region" description="Low complexity" evidence="5">
    <location>
        <begin position="215"/>
        <end position="231"/>
    </location>
</feature>
<keyword evidence="3 6" id="KW-1133">Transmembrane helix</keyword>
<dbReference type="CDD" id="cd17370">
    <property type="entry name" value="MFS_MJ1317_like"/>
    <property type="match status" value="1"/>
</dbReference>
<accession>A0ABP5ASS4</accession>
<proteinExistence type="predicted"/>
<dbReference type="PROSITE" id="PS50850">
    <property type="entry name" value="MFS"/>
    <property type="match status" value="1"/>
</dbReference>
<keyword evidence="9" id="KW-1185">Reference proteome</keyword>
<evidence type="ECO:0000256" key="4">
    <source>
        <dbReference type="ARBA" id="ARBA00023136"/>
    </source>
</evidence>
<sequence length="454" mass="46475">MYLSLADQRARRRGRQTSAAVPFRLSPVIIWLGIVSMLTDISSEAAAAVLPVYLTGALGLSILAYGFLDGLQQGVSAVVRIAAGWTSDAVDRPKWVAAAGYGLSVAARAGLLFSVSVGAVASVIAVDRIGKGIRTAPRDALITAAAQPEHLARSFGVHRMLDTIGATAGPLLAFGVLLLIPQGYTTVFVFSLGAAVLGAAVLVLLVPNLRSNSGRATAGAGTQAGTRSQAGSGPQASPGTPARTVRRPGDRQGRRRSLRSLDTPLVRRLLLAAGLLSVLSVGDGFLYLLLLTSGGFNPVWFPLLFVGTNAAYLLLAVPCGRAADRWGRHRVFLLGHAGLLAAYVCAGFGGPAATVACLLALGAFYAATDGVLAALMGGLVPERIRATGIAAAQTVVALGRLVASSIFGVLWYSLGPQTALWATAGALALALPAAAWLIRSASQRPIPAGGAAAH</sequence>
<feature type="transmembrane region" description="Helical" evidence="6">
    <location>
        <begin position="45"/>
        <end position="68"/>
    </location>
</feature>
<organism evidence="8 9">
    <name type="scientific">Arthrobacter gandavensis</name>
    <dbReference type="NCBI Taxonomy" id="169960"/>
    <lineage>
        <taxon>Bacteria</taxon>
        <taxon>Bacillati</taxon>
        <taxon>Actinomycetota</taxon>
        <taxon>Actinomycetes</taxon>
        <taxon>Micrococcales</taxon>
        <taxon>Micrococcaceae</taxon>
        <taxon>Arthrobacter</taxon>
    </lineage>
</organism>
<dbReference type="InterPro" id="IPR020846">
    <property type="entry name" value="MFS_dom"/>
</dbReference>
<dbReference type="Proteomes" id="UP001500784">
    <property type="component" value="Unassembled WGS sequence"/>
</dbReference>
<dbReference type="InterPro" id="IPR011701">
    <property type="entry name" value="MFS"/>
</dbReference>
<comment type="subcellular location">
    <subcellularLocation>
        <location evidence="1">Cell membrane</location>
        <topology evidence="1">Multi-pass membrane protein</topology>
    </subcellularLocation>
</comment>
<keyword evidence="4 6" id="KW-0472">Membrane</keyword>
<feature type="transmembrane region" description="Helical" evidence="6">
    <location>
        <begin position="419"/>
        <end position="438"/>
    </location>
</feature>
<evidence type="ECO:0000259" key="7">
    <source>
        <dbReference type="PROSITE" id="PS50850"/>
    </source>
</evidence>